<organism evidence="1 2">
    <name type="scientific">Vibrio alginolyticus</name>
    <dbReference type="NCBI Taxonomy" id="663"/>
    <lineage>
        <taxon>Bacteria</taxon>
        <taxon>Pseudomonadati</taxon>
        <taxon>Pseudomonadota</taxon>
        <taxon>Gammaproteobacteria</taxon>
        <taxon>Vibrionales</taxon>
        <taxon>Vibrionaceae</taxon>
        <taxon>Vibrio</taxon>
    </lineage>
</organism>
<evidence type="ECO:0000313" key="1">
    <source>
        <dbReference type="EMBL" id="NMR76103.1"/>
    </source>
</evidence>
<comment type="caution">
    <text evidence="1">The sequence shown here is derived from an EMBL/GenBank/DDBJ whole genome shotgun (WGS) entry which is preliminary data.</text>
</comment>
<name>A0A7Y0QZG5_VIBAL</name>
<sequence length="77" mass="8404">MVHAYGAEETKAFCCNCKKVTVHKYESFSKIEPKTEARGFLSGLFAAIASALMEGEPTGDYKCKVCGTNLSTPDYLD</sequence>
<protein>
    <submittedName>
        <fullName evidence="1">Uncharacterized protein</fullName>
    </submittedName>
</protein>
<gene>
    <name evidence="1" type="ORF">HKB35_21055</name>
</gene>
<reference evidence="1 2" key="1">
    <citation type="submission" date="2020-04" db="EMBL/GenBank/DDBJ databases">
        <title>Whole-genome sequencing of Vibrio spp. from China reveals different genetic environments of blaCTX-M-14 among diverse lineages.</title>
        <authorList>
            <person name="Zheng Z."/>
            <person name="Ye L."/>
            <person name="Chen S."/>
        </authorList>
    </citation>
    <scope>NUCLEOTIDE SEQUENCE [LARGE SCALE GENOMIC DNA]</scope>
    <source>
        <strain evidence="1 2">Vb1636</strain>
    </source>
</reference>
<proteinExistence type="predicted"/>
<dbReference type="Proteomes" id="UP000565155">
    <property type="component" value="Unassembled WGS sequence"/>
</dbReference>
<dbReference type="RefSeq" id="WP_039553812.1">
    <property type="nucleotide sequence ID" value="NZ_JABCMA010000035.1"/>
</dbReference>
<dbReference type="EMBL" id="JABCMA010000035">
    <property type="protein sequence ID" value="NMR76103.1"/>
    <property type="molecule type" value="Genomic_DNA"/>
</dbReference>
<accession>A0A7Y0QZG5</accession>
<evidence type="ECO:0000313" key="2">
    <source>
        <dbReference type="Proteomes" id="UP000565155"/>
    </source>
</evidence>
<dbReference type="AlphaFoldDB" id="A0A7Y0QZG5"/>